<evidence type="ECO:0000313" key="2">
    <source>
        <dbReference type="Proteomes" id="UP001333110"/>
    </source>
</evidence>
<organism evidence="1 2">
    <name type="scientific">Mycteria americana</name>
    <name type="common">Wood stork</name>
    <dbReference type="NCBI Taxonomy" id="33587"/>
    <lineage>
        <taxon>Eukaryota</taxon>
        <taxon>Metazoa</taxon>
        <taxon>Chordata</taxon>
        <taxon>Craniata</taxon>
        <taxon>Vertebrata</taxon>
        <taxon>Euteleostomi</taxon>
        <taxon>Archelosauria</taxon>
        <taxon>Archosauria</taxon>
        <taxon>Dinosauria</taxon>
        <taxon>Saurischia</taxon>
        <taxon>Theropoda</taxon>
        <taxon>Coelurosauria</taxon>
        <taxon>Aves</taxon>
        <taxon>Neognathae</taxon>
        <taxon>Neoaves</taxon>
        <taxon>Aequornithes</taxon>
        <taxon>Ciconiiformes</taxon>
        <taxon>Ciconiidae</taxon>
        <taxon>Mycteria</taxon>
    </lineage>
</organism>
<dbReference type="EMBL" id="JAUNZN010000001">
    <property type="protein sequence ID" value="KAK4830831.1"/>
    <property type="molecule type" value="Genomic_DNA"/>
</dbReference>
<reference evidence="1 2" key="1">
    <citation type="journal article" date="2023" name="J. Hered.">
        <title>Chromosome-level genome of the wood stork (Mycteria americana) provides insight into avian chromosome evolution.</title>
        <authorList>
            <person name="Flamio R. Jr."/>
            <person name="Ramstad K.M."/>
        </authorList>
    </citation>
    <scope>NUCLEOTIDE SEQUENCE [LARGE SCALE GENOMIC DNA]</scope>
    <source>
        <strain evidence="1">JAX WOST 10</strain>
    </source>
</reference>
<name>A0AAN7NTR6_MYCAM</name>
<sequence>MKTFFAMRTVKCHNRLPKEVVQSSSLGMDKELVGCLFTKSYSQWLNVQVETSNEWCPSRVHTGPILFTIFIHDIDSGIDCTLRKLADDTKLSGAVDSLEGWDAIQENLDKLEKWACADLMKFNEAKCKVPHLGWGNTQYQYRLGGEWIDSRPAEKDLGILVNKKLDRSWQCVLAAQKANHILGCIKRRGQQVEGDNSLYKTDMDLFEGVQRRATKMVRGLEHLSYEERLREVGLFSLEKRRLQGGLIAASQEDFSLSCPEK</sequence>
<comment type="caution">
    <text evidence="1">The sequence shown here is derived from an EMBL/GenBank/DDBJ whole genome shotgun (WGS) entry which is preliminary data.</text>
</comment>
<dbReference type="Proteomes" id="UP001333110">
    <property type="component" value="Unassembled WGS sequence"/>
</dbReference>
<protein>
    <recommendedName>
        <fullName evidence="3">Rna-directed dna polymerase from mobile element jockey-like</fullName>
    </recommendedName>
</protein>
<accession>A0AAN7NTR6</accession>
<evidence type="ECO:0008006" key="3">
    <source>
        <dbReference type="Google" id="ProtNLM"/>
    </source>
</evidence>
<gene>
    <name evidence="1" type="ORF">QYF61_013760</name>
</gene>
<keyword evidence="2" id="KW-1185">Reference proteome</keyword>
<dbReference type="PANTHER" id="PTHR33332">
    <property type="entry name" value="REVERSE TRANSCRIPTASE DOMAIN-CONTAINING PROTEIN"/>
    <property type="match status" value="1"/>
</dbReference>
<evidence type="ECO:0000313" key="1">
    <source>
        <dbReference type="EMBL" id="KAK4830831.1"/>
    </source>
</evidence>
<proteinExistence type="predicted"/>
<dbReference type="AlphaFoldDB" id="A0AAN7NTR6"/>